<keyword evidence="3" id="KW-1185">Reference proteome</keyword>
<evidence type="ECO:0000313" key="2">
    <source>
        <dbReference type="EMBL" id="RPF53188.1"/>
    </source>
</evidence>
<evidence type="ECO:0000259" key="1">
    <source>
        <dbReference type="PROSITE" id="PS51186"/>
    </source>
</evidence>
<dbReference type="CDD" id="cd04301">
    <property type="entry name" value="NAT_SF"/>
    <property type="match status" value="1"/>
</dbReference>
<organism evidence="2 3">
    <name type="scientific">Aquisalibacillus elongatus</name>
    <dbReference type="NCBI Taxonomy" id="485577"/>
    <lineage>
        <taxon>Bacteria</taxon>
        <taxon>Bacillati</taxon>
        <taxon>Bacillota</taxon>
        <taxon>Bacilli</taxon>
        <taxon>Bacillales</taxon>
        <taxon>Bacillaceae</taxon>
        <taxon>Aquisalibacillus</taxon>
    </lineage>
</organism>
<dbReference type="Proteomes" id="UP000276443">
    <property type="component" value="Unassembled WGS sequence"/>
</dbReference>
<dbReference type="PANTHER" id="PTHR39173:SF1">
    <property type="entry name" value="ACETYLTRANSFERASE"/>
    <property type="match status" value="1"/>
</dbReference>
<dbReference type="InterPro" id="IPR016181">
    <property type="entry name" value="Acyl_CoA_acyltransferase"/>
</dbReference>
<dbReference type="RefSeq" id="WP_124221578.1">
    <property type="nucleotide sequence ID" value="NZ_RKRF01000009.1"/>
</dbReference>
<dbReference type="InterPro" id="IPR000182">
    <property type="entry name" value="GNAT_dom"/>
</dbReference>
<sequence length="174" mass="20055">MKLLEPNLEIKDAFYEYINEWKQYNEKIVPTTLRKVNGDYEDYVERWSKESRGMVREGWVANTTFFLVNDDDYIVGSCNMRHELNDKLLEIGGHVGYGVRPTERGKGYATVMLKKCLEHLRTLGVKKALVTCNNENAGSKKVILKNGGIQDESFVEEDGTIVNRFWINLEGELI</sequence>
<reference evidence="2 3" key="1">
    <citation type="submission" date="2018-11" db="EMBL/GenBank/DDBJ databases">
        <title>Genomic Encyclopedia of Type Strains, Phase IV (KMG-IV): sequencing the most valuable type-strain genomes for metagenomic binning, comparative biology and taxonomic classification.</title>
        <authorList>
            <person name="Goeker M."/>
        </authorList>
    </citation>
    <scope>NUCLEOTIDE SEQUENCE [LARGE SCALE GENOMIC DNA]</scope>
    <source>
        <strain evidence="2 3">DSM 18090</strain>
    </source>
</reference>
<dbReference type="PANTHER" id="PTHR39173">
    <property type="entry name" value="ACETYLTRANSFERASE"/>
    <property type="match status" value="1"/>
</dbReference>
<feature type="domain" description="N-acetyltransferase" evidence="1">
    <location>
        <begin position="8"/>
        <end position="170"/>
    </location>
</feature>
<gene>
    <name evidence="2" type="ORF">EDC24_1684</name>
</gene>
<dbReference type="PROSITE" id="PS51186">
    <property type="entry name" value="GNAT"/>
    <property type="match status" value="1"/>
</dbReference>
<dbReference type="Gene3D" id="3.40.630.30">
    <property type="match status" value="1"/>
</dbReference>
<dbReference type="OrthoDB" id="9797989at2"/>
<name>A0A3N5BTS2_9BACI</name>
<dbReference type="GO" id="GO:0016747">
    <property type="term" value="F:acyltransferase activity, transferring groups other than amino-acyl groups"/>
    <property type="evidence" value="ECO:0007669"/>
    <property type="project" value="InterPro"/>
</dbReference>
<protein>
    <submittedName>
        <fullName evidence="2">Putative acetyltransferase</fullName>
    </submittedName>
</protein>
<dbReference type="SUPFAM" id="SSF55729">
    <property type="entry name" value="Acyl-CoA N-acyltransferases (Nat)"/>
    <property type="match status" value="1"/>
</dbReference>
<dbReference type="AlphaFoldDB" id="A0A3N5BTS2"/>
<dbReference type="Pfam" id="PF13302">
    <property type="entry name" value="Acetyltransf_3"/>
    <property type="match status" value="1"/>
</dbReference>
<keyword evidence="2" id="KW-0808">Transferase</keyword>
<proteinExistence type="predicted"/>
<accession>A0A3N5BTS2</accession>
<evidence type="ECO:0000313" key="3">
    <source>
        <dbReference type="Proteomes" id="UP000276443"/>
    </source>
</evidence>
<dbReference type="EMBL" id="RKRF01000009">
    <property type="protein sequence ID" value="RPF53188.1"/>
    <property type="molecule type" value="Genomic_DNA"/>
</dbReference>
<comment type="caution">
    <text evidence="2">The sequence shown here is derived from an EMBL/GenBank/DDBJ whole genome shotgun (WGS) entry which is preliminary data.</text>
</comment>